<dbReference type="PANTHER" id="PTHR43718">
    <property type="entry name" value="LON PROTEASE"/>
    <property type="match status" value="1"/>
</dbReference>
<dbReference type="SUPFAM" id="SSF52540">
    <property type="entry name" value="P-loop containing nucleoside triphosphate hydrolases"/>
    <property type="match status" value="1"/>
</dbReference>
<dbReference type="SMART" id="SM00382">
    <property type="entry name" value="AAA"/>
    <property type="match status" value="1"/>
</dbReference>
<dbReference type="GO" id="GO:0016887">
    <property type="term" value="F:ATP hydrolysis activity"/>
    <property type="evidence" value="ECO:0007669"/>
    <property type="project" value="InterPro"/>
</dbReference>
<dbReference type="Gene3D" id="1.10.8.60">
    <property type="match status" value="1"/>
</dbReference>
<name>A0A6C0H701_9ZZZZ</name>
<feature type="domain" description="AAA+ ATPase" evidence="2">
    <location>
        <begin position="396"/>
        <end position="547"/>
    </location>
</feature>
<dbReference type="InterPro" id="IPR027417">
    <property type="entry name" value="P-loop_NTPase"/>
</dbReference>
<evidence type="ECO:0000313" key="3">
    <source>
        <dbReference type="EMBL" id="QHT76259.1"/>
    </source>
</evidence>
<dbReference type="PANTHER" id="PTHR43718:SF2">
    <property type="entry name" value="LON PROTEASE HOMOLOG, MITOCHONDRIAL"/>
    <property type="match status" value="1"/>
</dbReference>
<dbReference type="InterPro" id="IPR003593">
    <property type="entry name" value="AAA+_ATPase"/>
</dbReference>
<feature type="compositionally biased region" description="Basic and acidic residues" evidence="1">
    <location>
        <begin position="73"/>
        <end position="105"/>
    </location>
</feature>
<dbReference type="GO" id="GO:0006515">
    <property type="term" value="P:protein quality control for misfolded or incompletely synthesized proteins"/>
    <property type="evidence" value="ECO:0007669"/>
    <property type="project" value="TreeGrafter"/>
</dbReference>
<dbReference type="Gene3D" id="3.40.50.300">
    <property type="entry name" value="P-loop containing nucleotide triphosphate hydrolases"/>
    <property type="match status" value="1"/>
</dbReference>
<dbReference type="EMBL" id="MN739892">
    <property type="protein sequence ID" value="QHT76259.1"/>
    <property type="molecule type" value="Genomic_DNA"/>
</dbReference>
<dbReference type="GO" id="GO:0004176">
    <property type="term" value="F:ATP-dependent peptidase activity"/>
    <property type="evidence" value="ECO:0007669"/>
    <property type="project" value="InterPro"/>
</dbReference>
<protein>
    <recommendedName>
        <fullName evidence="2">AAA+ ATPase domain-containing protein</fullName>
    </recommendedName>
</protein>
<feature type="region of interest" description="Disordered" evidence="1">
    <location>
        <begin position="1"/>
        <end position="105"/>
    </location>
</feature>
<organism evidence="3">
    <name type="scientific">viral metagenome</name>
    <dbReference type="NCBI Taxonomy" id="1070528"/>
    <lineage>
        <taxon>unclassified sequences</taxon>
        <taxon>metagenomes</taxon>
        <taxon>organismal metagenomes</taxon>
    </lineage>
</organism>
<dbReference type="GO" id="GO:0005524">
    <property type="term" value="F:ATP binding"/>
    <property type="evidence" value="ECO:0007669"/>
    <property type="project" value="InterPro"/>
</dbReference>
<feature type="compositionally biased region" description="Acidic residues" evidence="1">
    <location>
        <begin position="60"/>
        <end position="72"/>
    </location>
</feature>
<dbReference type="AlphaFoldDB" id="A0A6C0H701"/>
<reference evidence="3" key="1">
    <citation type="journal article" date="2020" name="Nature">
        <title>Giant virus diversity and host interactions through global metagenomics.</title>
        <authorList>
            <person name="Schulz F."/>
            <person name="Roux S."/>
            <person name="Paez-Espino D."/>
            <person name="Jungbluth S."/>
            <person name="Walsh D.A."/>
            <person name="Denef V.J."/>
            <person name="McMahon K.D."/>
            <person name="Konstantinidis K.T."/>
            <person name="Eloe-Fadrosh E.A."/>
            <person name="Kyrpides N.C."/>
            <person name="Woyke T."/>
        </authorList>
    </citation>
    <scope>NUCLEOTIDE SEQUENCE</scope>
    <source>
        <strain evidence="3">GVMAG-M-3300023179-73</strain>
    </source>
</reference>
<accession>A0A6C0H701</accession>
<feature type="compositionally biased region" description="Basic and acidic residues" evidence="1">
    <location>
        <begin position="9"/>
        <end position="20"/>
    </location>
</feature>
<dbReference type="Pfam" id="PF00004">
    <property type="entry name" value="AAA"/>
    <property type="match status" value="1"/>
</dbReference>
<dbReference type="InterPro" id="IPR027065">
    <property type="entry name" value="Lon_Prtase"/>
</dbReference>
<dbReference type="InterPro" id="IPR003959">
    <property type="entry name" value="ATPase_AAA_core"/>
</dbReference>
<evidence type="ECO:0000256" key="1">
    <source>
        <dbReference type="SAM" id="MobiDB-lite"/>
    </source>
</evidence>
<proteinExistence type="predicted"/>
<evidence type="ECO:0000259" key="2">
    <source>
        <dbReference type="SMART" id="SM00382"/>
    </source>
</evidence>
<sequence>MVYTRSQKRIREEESQHIDGDNTNNNSTSNISLVKRRRPGDSSPPSYPPTTEQVTHIDTEIELDEWEDTEQGDTERSDTEQGDTERSDTERSDCVEAKDKHSKEKKMLNVKLNSNQVQQIIKESIKQLVKKYRDNEREFLDDDSEYSTEEPEAQQQDVYEELLKYIDGINSGEFFERIPIEERKRRLNNTYSEEEIKAFINQLESIHKDYKESGPSVIDILKMNVHVSQKQRLLEKIHQYNNSEVLSGEYNSTLKYLTTNINKTNEPELFELEKEIMKSAQSDEVSDDYRRKILKSKMSFENKVIAYKRLEVMERYEDSDSSEFAKYKNWMDMLLSVPFGKYVTQTPSLDQITQTEAVQSIRNVRHVLDKRLSFLEKPKDQIINVVARMLRNDQFSMNAIGLYGPPGVGKSSIVKSIAEALGRPYRSISLGGESDASLLAGHGFTYVGSSPGRIIEILSECKAMNPIVLLDECDKISQTHHGKEIIGTLIHLTDTTTNHRYNYDRYFAGIEFDLSKILFVFTYNDPSKVDKILADRLFKIKVDNYSFKEKLEIANKHLIDEVLDQYKFTSAQIAFTEEAVNYIIQSSRKDEGMRDIKRKFEVIVSRINTLVLTNPEEDIIRLTYKSLYPKYSSLPVTVHKEHIDTFLSDSTSNTEDSGPPPFMYI</sequence>
<dbReference type="GO" id="GO:0004252">
    <property type="term" value="F:serine-type endopeptidase activity"/>
    <property type="evidence" value="ECO:0007669"/>
    <property type="project" value="InterPro"/>
</dbReference>